<feature type="compositionally biased region" description="Basic residues" evidence="1">
    <location>
        <begin position="282"/>
        <end position="295"/>
    </location>
</feature>
<feature type="compositionally biased region" description="Basic and acidic residues" evidence="1">
    <location>
        <begin position="53"/>
        <end position="70"/>
    </location>
</feature>
<name>A0A1I2H1B0_9ACTN</name>
<evidence type="ECO:0000313" key="3">
    <source>
        <dbReference type="Proteomes" id="UP000199323"/>
    </source>
</evidence>
<evidence type="ECO:0000313" key="2">
    <source>
        <dbReference type="EMBL" id="SFF24064.1"/>
    </source>
</evidence>
<feature type="region of interest" description="Disordered" evidence="1">
    <location>
        <begin position="89"/>
        <end position="192"/>
    </location>
</feature>
<reference evidence="3" key="1">
    <citation type="submission" date="2016-10" db="EMBL/GenBank/DDBJ databases">
        <authorList>
            <person name="Varghese N."/>
            <person name="Submissions S."/>
        </authorList>
    </citation>
    <scope>NUCLEOTIDE SEQUENCE [LARGE SCALE GENOMIC DNA]</scope>
    <source>
        <strain evidence="3">CGMCC 4.3510</strain>
    </source>
</reference>
<evidence type="ECO:0000256" key="1">
    <source>
        <dbReference type="SAM" id="MobiDB-lite"/>
    </source>
</evidence>
<dbReference type="AlphaFoldDB" id="A0A1I2H1B0"/>
<organism evidence="2 3">
    <name type="scientific">Actinacidiphila alni</name>
    <dbReference type="NCBI Taxonomy" id="380248"/>
    <lineage>
        <taxon>Bacteria</taxon>
        <taxon>Bacillati</taxon>
        <taxon>Actinomycetota</taxon>
        <taxon>Actinomycetes</taxon>
        <taxon>Kitasatosporales</taxon>
        <taxon>Streptomycetaceae</taxon>
        <taxon>Actinacidiphila</taxon>
    </lineage>
</organism>
<feature type="compositionally biased region" description="Basic residues" evidence="1">
    <location>
        <begin position="209"/>
        <end position="220"/>
    </location>
</feature>
<feature type="region of interest" description="Disordered" evidence="1">
    <location>
        <begin position="1"/>
        <end position="32"/>
    </location>
</feature>
<proteinExistence type="predicted"/>
<feature type="region of interest" description="Disordered" evidence="1">
    <location>
        <begin position="46"/>
        <end position="77"/>
    </location>
</feature>
<gene>
    <name evidence="2" type="ORF">SAMN05216251_11048</name>
</gene>
<keyword evidence="3" id="KW-1185">Reference proteome</keyword>
<feature type="compositionally biased region" description="Basic and acidic residues" evidence="1">
    <location>
        <begin position="180"/>
        <end position="192"/>
    </location>
</feature>
<dbReference type="EMBL" id="FONG01000010">
    <property type="protein sequence ID" value="SFF24064.1"/>
    <property type="molecule type" value="Genomic_DNA"/>
</dbReference>
<feature type="compositionally biased region" description="Basic and acidic residues" evidence="1">
    <location>
        <begin position="90"/>
        <end position="106"/>
    </location>
</feature>
<feature type="compositionally biased region" description="Basic residues" evidence="1">
    <location>
        <begin position="170"/>
        <end position="179"/>
    </location>
</feature>
<sequence length="322" mass="35723">MGRRDPTATPAKLPGMRRRDTVRAGAHPTAADATLRRYIEACSAGVDAPITRPRPEPPGTRRRDTLRPEAHPTAADATLCRCLKARFAGGRRDPTDTRNRQTRDAIRPASAPNRRRCHPPPMPRRPFRGWTPIPRTYPEPPGTRRGDTVRPGSAPGPRRCHALPVAVARARARHPRREHRHGDRPGCRPRRGHIDAAPRLRVQRPGPVVRHHPRAGRTIRRHEEARCPCAPRAPNVPRGGKRKPGGPRDSATTRRALLTSSWRIATFTERDPRRPGDAAGAARRRAQPHPARARRAPPAEQAALTTLPARHAPTTLPSPDRD</sequence>
<dbReference type="Proteomes" id="UP000199323">
    <property type="component" value="Unassembled WGS sequence"/>
</dbReference>
<accession>A0A1I2H1B0</accession>
<dbReference type="STRING" id="380248.SAMN05216251_11048"/>
<protein>
    <submittedName>
        <fullName evidence="2">Uncharacterized protein</fullName>
    </submittedName>
</protein>
<feature type="region of interest" description="Disordered" evidence="1">
    <location>
        <begin position="207"/>
        <end position="322"/>
    </location>
</feature>